<organism evidence="3 4">
    <name type="scientific">Heliocybe sulcata</name>
    <dbReference type="NCBI Taxonomy" id="5364"/>
    <lineage>
        <taxon>Eukaryota</taxon>
        <taxon>Fungi</taxon>
        <taxon>Dikarya</taxon>
        <taxon>Basidiomycota</taxon>
        <taxon>Agaricomycotina</taxon>
        <taxon>Agaricomycetes</taxon>
        <taxon>Gloeophyllales</taxon>
        <taxon>Gloeophyllaceae</taxon>
        <taxon>Heliocybe</taxon>
    </lineage>
</organism>
<dbReference type="Gene3D" id="3.40.50.720">
    <property type="entry name" value="NAD(P)-binding Rossmann-like Domain"/>
    <property type="match status" value="1"/>
</dbReference>
<keyword evidence="1" id="KW-0560">Oxidoreductase</keyword>
<proteinExistence type="predicted"/>
<dbReference type="Proteomes" id="UP000305948">
    <property type="component" value="Unassembled WGS sequence"/>
</dbReference>
<dbReference type="AlphaFoldDB" id="A0A5C3MRI3"/>
<dbReference type="PANTHER" id="PTHR11540:SF16">
    <property type="entry name" value="MALATE DEHYDROGENASE, MITOCHONDRIAL"/>
    <property type="match status" value="1"/>
</dbReference>
<dbReference type="EMBL" id="ML213523">
    <property type="protein sequence ID" value="TFK47547.1"/>
    <property type="molecule type" value="Genomic_DNA"/>
</dbReference>
<evidence type="ECO:0000256" key="1">
    <source>
        <dbReference type="ARBA" id="ARBA00023002"/>
    </source>
</evidence>
<evidence type="ECO:0000256" key="2">
    <source>
        <dbReference type="ARBA" id="ARBA00023027"/>
    </source>
</evidence>
<dbReference type="GO" id="GO:0030060">
    <property type="term" value="F:L-malate dehydrogenase (NAD+) activity"/>
    <property type="evidence" value="ECO:0007669"/>
    <property type="project" value="TreeGrafter"/>
</dbReference>
<dbReference type="STRING" id="5364.A0A5C3MRI3"/>
<reference evidence="3 4" key="1">
    <citation type="journal article" date="2019" name="Nat. Ecol. Evol.">
        <title>Megaphylogeny resolves global patterns of mushroom evolution.</title>
        <authorList>
            <person name="Varga T."/>
            <person name="Krizsan K."/>
            <person name="Foldi C."/>
            <person name="Dima B."/>
            <person name="Sanchez-Garcia M."/>
            <person name="Sanchez-Ramirez S."/>
            <person name="Szollosi G.J."/>
            <person name="Szarkandi J.G."/>
            <person name="Papp V."/>
            <person name="Albert L."/>
            <person name="Andreopoulos W."/>
            <person name="Angelini C."/>
            <person name="Antonin V."/>
            <person name="Barry K.W."/>
            <person name="Bougher N.L."/>
            <person name="Buchanan P."/>
            <person name="Buyck B."/>
            <person name="Bense V."/>
            <person name="Catcheside P."/>
            <person name="Chovatia M."/>
            <person name="Cooper J."/>
            <person name="Damon W."/>
            <person name="Desjardin D."/>
            <person name="Finy P."/>
            <person name="Geml J."/>
            <person name="Haridas S."/>
            <person name="Hughes K."/>
            <person name="Justo A."/>
            <person name="Karasinski D."/>
            <person name="Kautmanova I."/>
            <person name="Kiss B."/>
            <person name="Kocsube S."/>
            <person name="Kotiranta H."/>
            <person name="LaButti K.M."/>
            <person name="Lechner B.E."/>
            <person name="Liimatainen K."/>
            <person name="Lipzen A."/>
            <person name="Lukacs Z."/>
            <person name="Mihaltcheva S."/>
            <person name="Morgado L.N."/>
            <person name="Niskanen T."/>
            <person name="Noordeloos M.E."/>
            <person name="Ohm R.A."/>
            <person name="Ortiz-Santana B."/>
            <person name="Ovrebo C."/>
            <person name="Racz N."/>
            <person name="Riley R."/>
            <person name="Savchenko A."/>
            <person name="Shiryaev A."/>
            <person name="Soop K."/>
            <person name="Spirin V."/>
            <person name="Szebenyi C."/>
            <person name="Tomsovsky M."/>
            <person name="Tulloss R.E."/>
            <person name="Uehling J."/>
            <person name="Grigoriev I.V."/>
            <person name="Vagvolgyi C."/>
            <person name="Papp T."/>
            <person name="Martin F.M."/>
            <person name="Miettinen O."/>
            <person name="Hibbett D.S."/>
            <person name="Nagy L.G."/>
        </authorList>
    </citation>
    <scope>NUCLEOTIDE SEQUENCE [LARGE SCALE GENOMIC DNA]</scope>
    <source>
        <strain evidence="3 4">OMC1185</strain>
    </source>
</reference>
<dbReference type="GO" id="GO:0005737">
    <property type="term" value="C:cytoplasm"/>
    <property type="evidence" value="ECO:0007669"/>
    <property type="project" value="TreeGrafter"/>
</dbReference>
<sequence>MPPPVSEVDALDIERYIRAEHPEFQDFVRAAYPVPSHSKDIPASAIDRLHILLFPLTLLPVKPLACGSSFIWPSDAVFCYPIARIADKAPDAPMAAFVPGYIAVLCAGGGIGQLLSLLLKLDPLVTSLYPYDIHGALDVAADVSHVDTNNEVTGLAADKVDEALECTEVTEDENEFNKLLRMLSSLSVL</sequence>
<accession>A0A5C3MRI3</accession>
<dbReference type="OrthoDB" id="4069699at2759"/>
<keyword evidence="4" id="KW-1185">Reference proteome</keyword>
<keyword evidence="2" id="KW-0520">NAD</keyword>
<gene>
    <name evidence="3" type="ORF">OE88DRAFT_1728329</name>
</gene>
<evidence type="ECO:0000313" key="3">
    <source>
        <dbReference type="EMBL" id="TFK47547.1"/>
    </source>
</evidence>
<protein>
    <submittedName>
        <fullName evidence="3">Uncharacterized protein</fullName>
    </submittedName>
</protein>
<name>A0A5C3MRI3_9AGAM</name>
<dbReference type="PANTHER" id="PTHR11540">
    <property type="entry name" value="MALATE AND LACTATE DEHYDROGENASE"/>
    <property type="match status" value="1"/>
</dbReference>
<evidence type="ECO:0000313" key="4">
    <source>
        <dbReference type="Proteomes" id="UP000305948"/>
    </source>
</evidence>